<dbReference type="AlphaFoldDB" id="A0A068XVS8"/>
<organism evidence="1 2">
    <name type="scientific">Echinococcus multilocularis</name>
    <name type="common">Fox tapeworm</name>
    <dbReference type="NCBI Taxonomy" id="6211"/>
    <lineage>
        <taxon>Eukaryota</taxon>
        <taxon>Metazoa</taxon>
        <taxon>Spiralia</taxon>
        <taxon>Lophotrochozoa</taxon>
        <taxon>Platyhelminthes</taxon>
        <taxon>Cestoda</taxon>
        <taxon>Eucestoda</taxon>
        <taxon>Cyclophyllidea</taxon>
        <taxon>Taeniidae</taxon>
        <taxon>Echinococcus</taxon>
    </lineage>
</organism>
<proteinExistence type="predicted"/>
<gene>
    <name evidence="1" type="ORF">EmuJ_000342200</name>
</gene>
<reference evidence="1" key="1">
    <citation type="journal article" date="2013" name="Nature">
        <title>The genomes of four tapeworm species reveal adaptations to parasitism.</title>
        <authorList>
            <person name="Tsai I.J."/>
            <person name="Zarowiecki M."/>
            <person name="Holroyd N."/>
            <person name="Garciarrubio A."/>
            <person name="Sanchez-Flores A."/>
            <person name="Brooks K.L."/>
            <person name="Tracey A."/>
            <person name="Bobes R.J."/>
            <person name="Fragoso G."/>
            <person name="Sciutto E."/>
            <person name="Aslett M."/>
            <person name="Beasley H."/>
            <person name="Bennett H.M."/>
            <person name="Cai J."/>
            <person name="Camicia F."/>
            <person name="Clark R."/>
            <person name="Cucher M."/>
            <person name="De Silva N."/>
            <person name="Day T.A."/>
            <person name="Deplazes P."/>
            <person name="Estrada K."/>
            <person name="Fernandez C."/>
            <person name="Holland P.W."/>
            <person name="Hou J."/>
            <person name="Hu S."/>
            <person name="Huckvale T."/>
            <person name="Hung S.S."/>
            <person name="Kamenetzky L."/>
            <person name="Keane J.A."/>
            <person name="Kiss F."/>
            <person name="Koziol U."/>
            <person name="Lambert O."/>
            <person name="Liu K."/>
            <person name="Luo X."/>
            <person name="Luo Y."/>
            <person name="Macchiaroli N."/>
            <person name="Nichol S."/>
            <person name="Paps J."/>
            <person name="Parkinson J."/>
            <person name="Pouchkina-Stantcheva N."/>
            <person name="Riddiford N."/>
            <person name="Rosenzvit M."/>
            <person name="Salinas G."/>
            <person name="Wasmuth J.D."/>
            <person name="Zamanian M."/>
            <person name="Zheng Y."/>
            <person name="Cai X."/>
            <person name="Soberon X."/>
            <person name="Olson P.D."/>
            <person name="Laclette J.P."/>
            <person name="Brehm K."/>
            <person name="Berriman M."/>
            <person name="Garciarrubio A."/>
            <person name="Bobes R.J."/>
            <person name="Fragoso G."/>
            <person name="Sanchez-Flores A."/>
            <person name="Estrada K."/>
            <person name="Cevallos M.A."/>
            <person name="Morett E."/>
            <person name="Gonzalez V."/>
            <person name="Portillo T."/>
            <person name="Ochoa-Leyva A."/>
            <person name="Jose M.V."/>
            <person name="Sciutto E."/>
            <person name="Landa A."/>
            <person name="Jimenez L."/>
            <person name="Valdes V."/>
            <person name="Carrero J.C."/>
            <person name="Larralde C."/>
            <person name="Morales-Montor J."/>
            <person name="Limon-Lason J."/>
            <person name="Soberon X."/>
            <person name="Laclette J.P."/>
        </authorList>
    </citation>
    <scope>NUCLEOTIDE SEQUENCE [LARGE SCALE GENOMIC DNA]</scope>
</reference>
<keyword evidence="2" id="KW-1185">Reference proteome</keyword>
<accession>A0A068XVS8</accession>
<protein>
    <submittedName>
        <fullName evidence="1">Expressed protein</fullName>
    </submittedName>
</protein>
<evidence type="ECO:0000313" key="1">
    <source>
        <dbReference type="EMBL" id="CDS36339.1"/>
    </source>
</evidence>
<dbReference type="EMBL" id="LN902849">
    <property type="protein sequence ID" value="CDS36339.1"/>
    <property type="molecule type" value="Genomic_DNA"/>
</dbReference>
<dbReference type="OrthoDB" id="10547365at2759"/>
<sequence length="86" mass="9030">MQLDNNAIIKAALLYLDGWAGLSGHANSPDTFSALNIYSALVFCLLSSSGSPGTLHLFLGTTYIIYAKVCNGDPPKLSLHGDFGLG</sequence>
<name>A0A068XVS8_ECHMU</name>
<evidence type="ECO:0000313" key="2">
    <source>
        <dbReference type="Proteomes" id="UP000017246"/>
    </source>
</evidence>
<reference evidence="1" key="2">
    <citation type="submission" date="2015-11" db="EMBL/GenBank/DDBJ databases">
        <authorList>
            <person name="Zhang Y."/>
            <person name="Guo Z."/>
        </authorList>
    </citation>
    <scope>NUCLEOTIDE SEQUENCE</scope>
</reference>
<dbReference type="Proteomes" id="UP000017246">
    <property type="component" value="Unassembled WGS sequence"/>
</dbReference>